<protein>
    <recommendedName>
        <fullName evidence="3">Glycosyltransferase RgtA/B/C/D-like domain-containing protein</fullName>
    </recommendedName>
</protein>
<evidence type="ECO:0008006" key="3">
    <source>
        <dbReference type="Google" id="ProtNLM"/>
    </source>
</evidence>
<accession>A0A5J4SUC0</accession>
<feature type="transmembrane region" description="Helical" evidence="1">
    <location>
        <begin position="198"/>
        <end position="216"/>
    </location>
</feature>
<organism evidence="2">
    <name type="scientific">termite gut metagenome</name>
    <dbReference type="NCBI Taxonomy" id="433724"/>
    <lineage>
        <taxon>unclassified sequences</taxon>
        <taxon>metagenomes</taxon>
        <taxon>organismal metagenomes</taxon>
    </lineage>
</organism>
<feature type="transmembrane region" description="Helical" evidence="1">
    <location>
        <begin position="68"/>
        <end position="86"/>
    </location>
</feature>
<dbReference type="AlphaFoldDB" id="A0A5J4SUC0"/>
<feature type="transmembrane region" description="Helical" evidence="1">
    <location>
        <begin position="265"/>
        <end position="286"/>
    </location>
</feature>
<feature type="transmembrane region" description="Helical" evidence="1">
    <location>
        <begin position="98"/>
        <end position="119"/>
    </location>
</feature>
<reference evidence="2" key="1">
    <citation type="submission" date="2019-03" db="EMBL/GenBank/DDBJ databases">
        <title>Single cell metagenomics reveals metabolic interactions within the superorganism composed of flagellate Streblomastix strix and complex community of Bacteroidetes bacteria on its surface.</title>
        <authorList>
            <person name="Treitli S.C."/>
            <person name="Kolisko M."/>
            <person name="Husnik F."/>
            <person name="Keeling P."/>
            <person name="Hampl V."/>
        </authorList>
    </citation>
    <scope>NUCLEOTIDE SEQUENCE</scope>
    <source>
        <strain evidence="2">STM</strain>
    </source>
</reference>
<feature type="transmembrane region" description="Helical" evidence="1">
    <location>
        <begin position="322"/>
        <end position="343"/>
    </location>
</feature>
<feature type="transmembrane region" description="Helical" evidence="1">
    <location>
        <begin position="237"/>
        <end position="259"/>
    </location>
</feature>
<sequence>MKKLTFLFIFIFVTAITLFLWPTSDDWSTMLPCYDFNLSALLPTVVFWRPFEYLFSIFLGFIPWSYPYLNHILVVIAHFFIAYILYWMCKKFEFNKKIAIGVVLFFLFSSGATGTVLSVDSLNQAYSTLWGLLSFVVLLKCKKFLKYLFWVLFCFIAALCKESGIVWFCASPMLFFALRINTIESVFKKSELISFSRNLGLGLLFVVLYFIIRLSLQPEGVELGATEGRYHLSFSLSIIRNIAVLFGGAMTSIDSIALFLSPRNYLLLFLTVVLNIPLLLCILFYAKQLIHDGKKTGQVILLVIIAVVVSSPHLVMKKAGEMHVYPTLFIVSLVFGILFNTYSYSTEKRKSLGKICVVLFFISVIITDTHKWLSVYHYGMSSYNLSKEIFQHTPLPPPDKALLINVKYDEPGYSIFHQSPYYAIGKGEAVKYFYNFKYPKVINRINIKDGDENFINFQIRTITDTLSVNYDCIWIVNKLQVRLYPPKDE</sequence>
<comment type="caution">
    <text evidence="2">The sequence shown here is derived from an EMBL/GenBank/DDBJ whole genome shotgun (WGS) entry which is preliminary data.</text>
</comment>
<feature type="transmembrane region" description="Helical" evidence="1">
    <location>
        <begin position="148"/>
        <end position="178"/>
    </location>
</feature>
<feature type="transmembrane region" description="Helical" evidence="1">
    <location>
        <begin position="6"/>
        <end position="24"/>
    </location>
</feature>
<dbReference type="EMBL" id="SNRY01000060">
    <property type="protein sequence ID" value="KAA6348780.1"/>
    <property type="molecule type" value="Genomic_DNA"/>
</dbReference>
<feature type="transmembrane region" description="Helical" evidence="1">
    <location>
        <begin position="355"/>
        <end position="373"/>
    </location>
</feature>
<feature type="transmembrane region" description="Helical" evidence="1">
    <location>
        <begin position="125"/>
        <end position="141"/>
    </location>
</feature>
<keyword evidence="1" id="KW-1133">Transmembrane helix</keyword>
<keyword evidence="1" id="KW-0812">Transmembrane</keyword>
<keyword evidence="1" id="KW-0472">Membrane</keyword>
<gene>
    <name evidence="2" type="ORF">EZS27_003758</name>
</gene>
<evidence type="ECO:0000313" key="2">
    <source>
        <dbReference type="EMBL" id="KAA6348780.1"/>
    </source>
</evidence>
<feature type="transmembrane region" description="Helical" evidence="1">
    <location>
        <begin position="298"/>
        <end position="316"/>
    </location>
</feature>
<name>A0A5J4SUC0_9ZZZZ</name>
<evidence type="ECO:0000256" key="1">
    <source>
        <dbReference type="SAM" id="Phobius"/>
    </source>
</evidence>
<proteinExistence type="predicted"/>